<evidence type="ECO:0000256" key="3">
    <source>
        <dbReference type="ARBA" id="ARBA00012513"/>
    </source>
</evidence>
<dbReference type="CDD" id="cd14340">
    <property type="entry name" value="UBA_BRSK"/>
    <property type="match status" value="1"/>
</dbReference>
<dbReference type="GO" id="GO:0004674">
    <property type="term" value="F:protein serine/threonine kinase activity"/>
    <property type="evidence" value="ECO:0007669"/>
    <property type="project" value="UniProtKB-KW"/>
</dbReference>
<evidence type="ECO:0000256" key="2">
    <source>
        <dbReference type="ARBA" id="ARBA00006234"/>
    </source>
</evidence>
<keyword evidence="5" id="KW-0808">Transferase</keyword>
<evidence type="ECO:0000256" key="10">
    <source>
        <dbReference type="ARBA" id="ARBA00048679"/>
    </source>
</evidence>
<feature type="region of interest" description="Disordered" evidence="11">
    <location>
        <begin position="88"/>
        <end position="208"/>
    </location>
</feature>
<comment type="similarity">
    <text evidence="2">Belongs to the protein kinase superfamily. CAMK Ser/Thr protein kinase family. SNF1 subfamily.</text>
</comment>
<evidence type="ECO:0000256" key="8">
    <source>
        <dbReference type="ARBA" id="ARBA00022842"/>
    </source>
</evidence>
<keyword evidence="8" id="KW-0460">Magnesium</keyword>
<dbReference type="Pfam" id="PF21122">
    <property type="entry name" value="KA1_BRSK"/>
    <property type="match status" value="1"/>
</dbReference>
<evidence type="ECO:0000256" key="4">
    <source>
        <dbReference type="ARBA" id="ARBA00022527"/>
    </source>
</evidence>
<keyword evidence="4" id="KW-0723">Serine/threonine-protein kinase</keyword>
<comment type="catalytic activity">
    <reaction evidence="10">
        <text>L-seryl-[protein] + ATP = O-phospho-L-seryl-[protein] + ADP + H(+)</text>
        <dbReference type="Rhea" id="RHEA:17989"/>
        <dbReference type="Rhea" id="RHEA-COMP:9863"/>
        <dbReference type="Rhea" id="RHEA-COMP:11604"/>
        <dbReference type="ChEBI" id="CHEBI:15378"/>
        <dbReference type="ChEBI" id="CHEBI:29999"/>
        <dbReference type="ChEBI" id="CHEBI:30616"/>
        <dbReference type="ChEBI" id="CHEBI:83421"/>
        <dbReference type="ChEBI" id="CHEBI:456216"/>
        <dbReference type="EC" id="2.7.11.1"/>
    </reaction>
</comment>
<organism evidence="13 14">
    <name type="scientific">Eptatretus burgeri</name>
    <name type="common">Inshore hagfish</name>
    <dbReference type="NCBI Taxonomy" id="7764"/>
    <lineage>
        <taxon>Eukaryota</taxon>
        <taxon>Metazoa</taxon>
        <taxon>Chordata</taxon>
        <taxon>Craniata</taxon>
        <taxon>Vertebrata</taxon>
        <taxon>Cyclostomata</taxon>
        <taxon>Myxini</taxon>
        <taxon>Myxiniformes</taxon>
        <taxon>Myxinidae</taxon>
        <taxon>Eptatretinae</taxon>
        <taxon>Eptatretus</taxon>
    </lineage>
</organism>
<feature type="compositionally biased region" description="Low complexity" evidence="11">
    <location>
        <begin position="153"/>
        <end position="171"/>
    </location>
</feature>
<evidence type="ECO:0000256" key="5">
    <source>
        <dbReference type="ARBA" id="ARBA00022679"/>
    </source>
</evidence>
<evidence type="ECO:0000256" key="7">
    <source>
        <dbReference type="ARBA" id="ARBA00022777"/>
    </source>
</evidence>
<name>A0A8C4QQK2_EPTBU</name>
<comment type="cofactor">
    <cofactor evidence="1">
        <name>Mg(2+)</name>
        <dbReference type="ChEBI" id="CHEBI:18420"/>
    </cofactor>
</comment>
<evidence type="ECO:0000256" key="9">
    <source>
        <dbReference type="ARBA" id="ARBA00047899"/>
    </source>
</evidence>
<evidence type="ECO:0000259" key="12">
    <source>
        <dbReference type="Pfam" id="PF21115"/>
    </source>
</evidence>
<evidence type="ECO:0000313" key="13">
    <source>
        <dbReference type="Ensembl" id="ENSEBUP00000018308.1"/>
    </source>
</evidence>
<sequence>MGDEILLSSHVWCSGGRNEADVSRVAPRVITPHPLAGAEELDPDVLELMHSLGCFQDRPLLHHQLLCDRDTQEKTIYFLLLDRKERHPSYEDEIPTPRHDADPPRKRVDSPLLGRHGKQRPERKSLEALTVTEGGSPGSTRRAPDNPPHGRSRSVSGASSCLSSSPGESPRTTPHSSPKGPPSPNPWDSPGSPSTPPPGVAGGASPWRSRLSSFKNLMGSPRFHRRKMHVPSPEEVAGLHPDTSPELAKRSWFGGLVGGGAEREDPVVVHVHGRPIGSIKADIVHAFLSVPSLSHSVISATSFRAEYRVPGSGPAVFQRPLRFQVCPN</sequence>
<dbReference type="Pfam" id="PF21115">
    <property type="entry name" value="UBA_BRSK"/>
    <property type="match status" value="1"/>
</dbReference>
<comment type="catalytic activity">
    <reaction evidence="9">
        <text>L-threonyl-[protein] + ATP = O-phospho-L-threonyl-[protein] + ADP + H(+)</text>
        <dbReference type="Rhea" id="RHEA:46608"/>
        <dbReference type="Rhea" id="RHEA-COMP:11060"/>
        <dbReference type="Rhea" id="RHEA-COMP:11605"/>
        <dbReference type="ChEBI" id="CHEBI:15378"/>
        <dbReference type="ChEBI" id="CHEBI:30013"/>
        <dbReference type="ChEBI" id="CHEBI:30616"/>
        <dbReference type="ChEBI" id="CHEBI:61977"/>
        <dbReference type="ChEBI" id="CHEBI:456216"/>
        <dbReference type="EC" id="2.7.11.1"/>
    </reaction>
</comment>
<feature type="domain" description="BRSK1/2-like UBA" evidence="12">
    <location>
        <begin position="42"/>
        <end position="84"/>
    </location>
</feature>
<feature type="compositionally biased region" description="Basic and acidic residues" evidence="11">
    <location>
        <begin position="88"/>
        <end position="109"/>
    </location>
</feature>
<dbReference type="GeneTree" id="ENSGT00940000157462"/>
<proteinExistence type="inferred from homology"/>
<dbReference type="Ensembl" id="ENSEBUT00000018884.1">
    <property type="protein sequence ID" value="ENSEBUP00000018308.1"/>
    <property type="gene ID" value="ENSEBUG00000011428.1"/>
</dbReference>
<evidence type="ECO:0000256" key="6">
    <source>
        <dbReference type="ARBA" id="ARBA00022723"/>
    </source>
</evidence>
<keyword evidence="6" id="KW-0479">Metal-binding</keyword>
<evidence type="ECO:0000256" key="11">
    <source>
        <dbReference type="SAM" id="MobiDB-lite"/>
    </source>
</evidence>
<dbReference type="OMA" id="CSGGRNE"/>
<dbReference type="InterPro" id="IPR048622">
    <property type="entry name" value="BRSK1_2-like_UBA"/>
</dbReference>
<dbReference type="EC" id="2.7.11.1" evidence="3"/>
<feature type="compositionally biased region" description="Pro residues" evidence="11">
    <location>
        <begin position="179"/>
        <end position="199"/>
    </location>
</feature>
<dbReference type="AlphaFoldDB" id="A0A8C4QQK2"/>
<accession>A0A8C4QQK2</accession>
<evidence type="ECO:0000313" key="14">
    <source>
        <dbReference type="Proteomes" id="UP000694388"/>
    </source>
</evidence>
<keyword evidence="14" id="KW-1185">Reference proteome</keyword>
<protein>
    <recommendedName>
        <fullName evidence="3">non-specific serine/threonine protein kinase</fullName>
        <ecNumber evidence="3">2.7.11.1</ecNumber>
    </recommendedName>
</protein>
<reference evidence="13" key="1">
    <citation type="submission" date="2025-08" db="UniProtKB">
        <authorList>
            <consortium name="Ensembl"/>
        </authorList>
    </citation>
    <scope>IDENTIFICATION</scope>
</reference>
<dbReference type="GO" id="GO:0046872">
    <property type="term" value="F:metal ion binding"/>
    <property type="evidence" value="ECO:0007669"/>
    <property type="project" value="UniProtKB-KW"/>
</dbReference>
<evidence type="ECO:0000256" key="1">
    <source>
        <dbReference type="ARBA" id="ARBA00001946"/>
    </source>
</evidence>
<keyword evidence="7" id="KW-0418">Kinase</keyword>
<dbReference type="Proteomes" id="UP000694388">
    <property type="component" value="Unplaced"/>
</dbReference>
<reference evidence="13" key="2">
    <citation type="submission" date="2025-09" db="UniProtKB">
        <authorList>
            <consortium name="Ensembl"/>
        </authorList>
    </citation>
    <scope>IDENTIFICATION</scope>
</reference>